<dbReference type="InterPro" id="IPR052514">
    <property type="entry name" value="SAM-dependent_MTase"/>
</dbReference>
<dbReference type="PANTHER" id="PTHR34203:SF15">
    <property type="entry name" value="SLL1173 PROTEIN"/>
    <property type="match status" value="1"/>
</dbReference>
<dbReference type="EMBL" id="UINC01006978">
    <property type="protein sequence ID" value="SVA30747.1"/>
    <property type="molecule type" value="Genomic_DNA"/>
</dbReference>
<organism evidence="2">
    <name type="scientific">marine metagenome</name>
    <dbReference type="NCBI Taxonomy" id="408172"/>
    <lineage>
        <taxon>unclassified sequences</taxon>
        <taxon>metagenomes</taxon>
        <taxon>ecological metagenomes</taxon>
    </lineage>
</organism>
<dbReference type="PANTHER" id="PTHR34203">
    <property type="entry name" value="METHYLTRANSFERASE, FKBM FAMILY PROTEIN"/>
    <property type="match status" value="1"/>
</dbReference>
<dbReference type="AlphaFoldDB" id="A0A381UTQ9"/>
<dbReference type="SUPFAM" id="SSF53335">
    <property type="entry name" value="S-adenosyl-L-methionine-dependent methyltransferases"/>
    <property type="match status" value="1"/>
</dbReference>
<dbReference type="Gene3D" id="3.40.50.150">
    <property type="entry name" value="Vaccinia Virus protein VP39"/>
    <property type="match status" value="1"/>
</dbReference>
<dbReference type="NCBIfam" id="TIGR01444">
    <property type="entry name" value="fkbM_fam"/>
    <property type="match status" value="1"/>
</dbReference>
<feature type="domain" description="Methyltransferase FkbM" evidence="1">
    <location>
        <begin position="96"/>
        <end position="259"/>
    </location>
</feature>
<dbReference type="InterPro" id="IPR029063">
    <property type="entry name" value="SAM-dependent_MTases_sf"/>
</dbReference>
<reference evidence="2" key="1">
    <citation type="submission" date="2018-05" db="EMBL/GenBank/DDBJ databases">
        <authorList>
            <person name="Lanie J.A."/>
            <person name="Ng W.-L."/>
            <person name="Kazmierczak K.M."/>
            <person name="Andrzejewski T.M."/>
            <person name="Davidsen T.M."/>
            <person name="Wayne K.J."/>
            <person name="Tettelin H."/>
            <person name="Glass J.I."/>
            <person name="Rusch D."/>
            <person name="Podicherti R."/>
            <person name="Tsui H.-C.T."/>
            <person name="Winkler M.E."/>
        </authorList>
    </citation>
    <scope>NUCLEOTIDE SEQUENCE</scope>
</reference>
<proteinExistence type="predicted"/>
<evidence type="ECO:0000313" key="2">
    <source>
        <dbReference type="EMBL" id="SVA30747.1"/>
    </source>
</evidence>
<dbReference type="InterPro" id="IPR006342">
    <property type="entry name" value="FkbM_mtfrase"/>
</dbReference>
<protein>
    <recommendedName>
        <fullName evidence="1">Methyltransferase FkbM domain-containing protein</fullName>
    </recommendedName>
</protein>
<evidence type="ECO:0000259" key="1">
    <source>
        <dbReference type="Pfam" id="PF05050"/>
    </source>
</evidence>
<gene>
    <name evidence="2" type="ORF">METZ01_LOCUS83601</name>
</gene>
<dbReference type="Pfam" id="PF05050">
    <property type="entry name" value="Methyltransf_21"/>
    <property type="match status" value="1"/>
</dbReference>
<sequence>MRTIIKKIIQVFLKVITYVTPKQNMSSHLYRIRLYVLGEFHRMIMRRVRMVAYKGHTLKFIVPNYLSDWRAQTFATKEPETLEWIDSMLEESVLWDVGANIGIYSLYAAKSKGAKVFAFEPSVFNLELLARNAYKNKLQDKICIVPIALSDKTNFSSMHITTTDWGGALSTFGEQFGWDGKKINDNFQFETIGITMDDAVAHLNLPLPNFIKMDVDGLEHLILLGGQKVLSQVESVLIEVNDNFIEQAEGVDKILTNAGLKLVDKKLSLEEFSQDANIQAQAAFNQIWKRT</sequence>
<name>A0A381UTQ9_9ZZZZ</name>
<accession>A0A381UTQ9</accession>